<evidence type="ECO:0000256" key="1">
    <source>
        <dbReference type="ARBA" id="ARBA00010062"/>
    </source>
</evidence>
<dbReference type="PANTHER" id="PTHR30483:SF6">
    <property type="entry name" value="PERIPLASMIC BINDING PROTEIN OF ABC TRANSPORTER FOR NATURAL AMINO ACIDS"/>
    <property type="match status" value="1"/>
</dbReference>
<sequence>MNRRLTGLAAAVAASLILTGCSDGSDQQRAAEPAKKTQIYLVDGNTTQYGDEFTAGTFDGVKGVIPGGRSTDEFRERLLAADPRLKDFAYAVESYDSVIVTALAAEAAESDGAKAVAARMRDVSNAPGEKCTTFAACSKLLKDGAEIDYDGLSGPIDLNRTGSPSAASVGVFQYGKDNTYQAVGYETGKASADPDPLPAQGISGAGTPGDGRLVLGSLLPQTGDLSYLGPPMSAGVKVAVAELNDHGGVLGEDVKLVAGDSGDGTPNIAPQETDKLLDQDVDVIVGTASSSVSLSVLDKIVNAGVLNISPSVTSPEFDTFPDKGLFFRLMQSDALQGGVLANTMSNDGYTDIAILVRQDAWGQGLAAGIKASFEESGGNVVATRFYAPDSGGFTAEVNAVKAADPDAIALVGFDETKKIVPELIKAGLWMGR</sequence>
<organism evidence="4 5">
    <name type="scientific">Nonomuraea muscovyensis</name>
    <dbReference type="NCBI Taxonomy" id="1124761"/>
    <lineage>
        <taxon>Bacteria</taxon>
        <taxon>Bacillati</taxon>
        <taxon>Actinomycetota</taxon>
        <taxon>Actinomycetes</taxon>
        <taxon>Streptosporangiales</taxon>
        <taxon>Streptosporangiaceae</taxon>
        <taxon>Nonomuraea</taxon>
    </lineage>
</organism>
<protein>
    <submittedName>
        <fullName evidence="4">ABC-type branched-subunit amino acid transport system substrate-binding protein</fullName>
    </submittedName>
</protein>
<dbReference type="EMBL" id="JACHJB010000001">
    <property type="protein sequence ID" value="MBB6343553.1"/>
    <property type="molecule type" value="Genomic_DNA"/>
</dbReference>
<dbReference type="AlphaFoldDB" id="A0A7X0BVX1"/>
<evidence type="ECO:0000256" key="2">
    <source>
        <dbReference type="ARBA" id="ARBA00022729"/>
    </source>
</evidence>
<dbReference type="Proteomes" id="UP000583800">
    <property type="component" value="Unassembled WGS sequence"/>
</dbReference>
<evidence type="ECO:0000313" key="4">
    <source>
        <dbReference type="EMBL" id="MBB6343553.1"/>
    </source>
</evidence>
<evidence type="ECO:0000313" key="5">
    <source>
        <dbReference type="Proteomes" id="UP000583800"/>
    </source>
</evidence>
<dbReference type="InterPro" id="IPR051010">
    <property type="entry name" value="BCAA_transport"/>
</dbReference>
<keyword evidence="2" id="KW-0732">Signal</keyword>
<proteinExistence type="inferred from homology"/>
<name>A0A7X0BVX1_9ACTN</name>
<keyword evidence="5" id="KW-1185">Reference proteome</keyword>
<dbReference type="InterPro" id="IPR028081">
    <property type="entry name" value="Leu-bd"/>
</dbReference>
<evidence type="ECO:0000259" key="3">
    <source>
        <dbReference type="Pfam" id="PF13458"/>
    </source>
</evidence>
<dbReference type="RefSeq" id="WP_185081805.1">
    <property type="nucleotide sequence ID" value="NZ_JACHJB010000001.1"/>
</dbReference>
<dbReference type="PROSITE" id="PS51257">
    <property type="entry name" value="PROKAR_LIPOPROTEIN"/>
    <property type="match status" value="1"/>
</dbReference>
<dbReference type="PANTHER" id="PTHR30483">
    <property type="entry name" value="LEUCINE-SPECIFIC-BINDING PROTEIN"/>
    <property type="match status" value="1"/>
</dbReference>
<feature type="domain" description="Leucine-binding protein" evidence="3">
    <location>
        <begin position="215"/>
        <end position="428"/>
    </location>
</feature>
<dbReference type="InterPro" id="IPR028082">
    <property type="entry name" value="Peripla_BP_I"/>
</dbReference>
<comment type="caution">
    <text evidence="4">The sequence shown here is derived from an EMBL/GenBank/DDBJ whole genome shotgun (WGS) entry which is preliminary data.</text>
</comment>
<reference evidence="4 5" key="1">
    <citation type="submission" date="2020-08" db="EMBL/GenBank/DDBJ databases">
        <title>Sequencing the genomes of 1000 actinobacteria strains.</title>
        <authorList>
            <person name="Klenk H.-P."/>
        </authorList>
    </citation>
    <scope>NUCLEOTIDE SEQUENCE [LARGE SCALE GENOMIC DNA]</scope>
    <source>
        <strain evidence="4 5">DSM 45913</strain>
    </source>
</reference>
<dbReference type="Pfam" id="PF13458">
    <property type="entry name" value="Peripla_BP_6"/>
    <property type="match status" value="1"/>
</dbReference>
<dbReference type="Gene3D" id="3.40.50.2300">
    <property type="match status" value="3"/>
</dbReference>
<dbReference type="SUPFAM" id="SSF53822">
    <property type="entry name" value="Periplasmic binding protein-like I"/>
    <property type="match status" value="2"/>
</dbReference>
<accession>A0A7X0BVX1</accession>
<gene>
    <name evidence="4" type="ORF">FHU36_000062</name>
</gene>
<comment type="similarity">
    <text evidence="1">Belongs to the leucine-binding protein family.</text>
</comment>